<dbReference type="InterPro" id="IPR045865">
    <property type="entry name" value="ACT-like_dom_sf"/>
</dbReference>
<feature type="binding site" evidence="13">
    <location>
        <position position="49"/>
    </location>
    <ligand>
        <name>substrate</name>
    </ligand>
</feature>
<evidence type="ECO:0000256" key="3">
    <source>
        <dbReference type="ARBA" id="ARBA00004986"/>
    </source>
</evidence>
<dbReference type="InterPro" id="IPR042199">
    <property type="entry name" value="AsparK_Bifunc_asparK/hSer_DH"/>
</dbReference>
<dbReference type="Pfam" id="PF22468">
    <property type="entry name" value="ACT_9"/>
    <property type="match status" value="1"/>
</dbReference>
<dbReference type="PROSITE" id="PS00324">
    <property type="entry name" value="ASPARTOKINASE"/>
    <property type="match status" value="1"/>
</dbReference>
<dbReference type="UniPathway" id="UPA00034">
    <property type="reaction ID" value="UER00015"/>
</dbReference>
<evidence type="ECO:0000256" key="11">
    <source>
        <dbReference type="ARBA" id="ARBA00023154"/>
    </source>
</evidence>
<evidence type="ECO:0000256" key="10">
    <source>
        <dbReference type="ARBA" id="ARBA00022915"/>
    </source>
</evidence>
<dbReference type="EC" id="2.7.2.4" evidence="14"/>
<dbReference type="GO" id="GO:0009090">
    <property type="term" value="P:homoserine biosynthetic process"/>
    <property type="evidence" value="ECO:0007669"/>
    <property type="project" value="TreeGrafter"/>
</dbReference>
<dbReference type="InterPro" id="IPR001048">
    <property type="entry name" value="Asp/Glu/Uridylate_kinase"/>
</dbReference>
<dbReference type="PROSITE" id="PS51671">
    <property type="entry name" value="ACT"/>
    <property type="match status" value="1"/>
</dbReference>
<comment type="pathway">
    <text evidence="2 15">Amino-acid biosynthesis; L-lysine biosynthesis via DAP pathway; (S)-tetrahydrodipicolinate from L-aspartate: step 1/4.</text>
</comment>
<dbReference type="GO" id="GO:0005524">
    <property type="term" value="F:ATP binding"/>
    <property type="evidence" value="ECO:0007669"/>
    <property type="project" value="UniProtKB-KW"/>
</dbReference>
<evidence type="ECO:0000313" key="17">
    <source>
        <dbReference type="EMBL" id="SJZ82367.1"/>
    </source>
</evidence>
<feature type="binding site" evidence="13">
    <location>
        <begin position="5"/>
        <end position="8"/>
    </location>
    <ligand>
        <name>ATP</name>
        <dbReference type="ChEBI" id="CHEBI:30616"/>
    </ligand>
</feature>
<dbReference type="EMBL" id="FUWO01000023">
    <property type="protein sequence ID" value="SJZ82367.1"/>
    <property type="molecule type" value="Genomic_DNA"/>
</dbReference>
<organism evidence="17 18">
    <name type="scientific">Globicatella sulfidifaciens DSM 15739</name>
    <dbReference type="NCBI Taxonomy" id="1121925"/>
    <lineage>
        <taxon>Bacteria</taxon>
        <taxon>Bacillati</taxon>
        <taxon>Bacillota</taxon>
        <taxon>Bacilli</taxon>
        <taxon>Lactobacillales</taxon>
        <taxon>Aerococcaceae</taxon>
        <taxon>Globicatella</taxon>
    </lineage>
</organism>
<dbReference type="InterPro" id="IPR018042">
    <property type="entry name" value="Aspartate_kinase_CS"/>
</dbReference>
<dbReference type="InterPro" id="IPR054352">
    <property type="entry name" value="ACT_Aspartokinase"/>
</dbReference>
<evidence type="ECO:0000256" key="14">
    <source>
        <dbReference type="RuleBase" id="RU003448"/>
    </source>
</evidence>
<dbReference type="InterPro" id="IPR005260">
    <property type="entry name" value="Asp_kin_monofn"/>
</dbReference>
<dbReference type="RefSeq" id="WP_078756530.1">
    <property type="nucleotide sequence ID" value="NZ_FUWO01000023.1"/>
</dbReference>
<keyword evidence="8 14" id="KW-0418">Kinase</keyword>
<dbReference type="InterPro" id="IPR036393">
    <property type="entry name" value="AceGlu_kinase-like_sf"/>
</dbReference>
<dbReference type="PIRSF" id="PIRSF000726">
    <property type="entry name" value="Asp_kin"/>
    <property type="match status" value="1"/>
</dbReference>
<dbReference type="Gene3D" id="1.20.120.1320">
    <property type="entry name" value="Aspartokinase, catalytic domain"/>
    <property type="match status" value="1"/>
</dbReference>
<dbReference type="FunFam" id="3.30.2130.10:FF:000001">
    <property type="entry name" value="Bifunctional aspartokinase/homoserine dehydrogenase"/>
    <property type="match status" value="1"/>
</dbReference>
<keyword evidence="9 13" id="KW-0067">ATP-binding</keyword>
<dbReference type="Pfam" id="PF00696">
    <property type="entry name" value="AA_kinase"/>
    <property type="match status" value="1"/>
</dbReference>
<keyword evidence="10" id="KW-0220">Diaminopimelate biosynthesis</keyword>
<evidence type="ECO:0000256" key="1">
    <source>
        <dbReference type="ARBA" id="ARBA00003121"/>
    </source>
</evidence>
<dbReference type="SUPFAM" id="SSF55021">
    <property type="entry name" value="ACT-like"/>
    <property type="match status" value="2"/>
</dbReference>
<evidence type="ECO:0000256" key="6">
    <source>
        <dbReference type="ARBA" id="ARBA00022679"/>
    </source>
</evidence>
<evidence type="ECO:0000256" key="12">
    <source>
        <dbReference type="ARBA" id="ARBA00047872"/>
    </source>
</evidence>
<dbReference type="GO" id="GO:0009089">
    <property type="term" value="P:lysine biosynthetic process via diaminopimelate"/>
    <property type="evidence" value="ECO:0007669"/>
    <property type="project" value="UniProtKB-UniPathway"/>
</dbReference>
<feature type="binding site" evidence="13">
    <location>
        <position position="119"/>
    </location>
    <ligand>
        <name>substrate</name>
    </ligand>
</feature>
<dbReference type="CDD" id="cd04911">
    <property type="entry name" value="ACT_AKiii-YclM-BS_1"/>
    <property type="match status" value="1"/>
</dbReference>
<evidence type="ECO:0000256" key="15">
    <source>
        <dbReference type="RuleBase" id="RU004249"/>
    </source>
</evidence>
<evidence type="ECO:0000259" key="16">
    <source>
        <dbReference type="PROSITE" id="PS51671"/>
    </source>
</evidence>
<name>A0A1T4NTA6_9LACT</name>
<proteinExistence type="inferred from homology"/>
<protein>
    <recommendedName>
        <fullName evidence="14">Aspartokinase</fullName>
        <ecNumber evidence="14">2.7.2.4</ecNumber>
    </recommendedName>
</protein>
<dbReference type="GO" id="GO:0004072">
    <property type="term" value="F:aspartate kinase activity"/>
    <property type="evidence" value="ECO:0007669"/>
    <property type="project" value="UniProtKB-EC"/>
</dbReference>
<feature type="binding site" evidence="13">
    <location>
        <begin position="218"/>
        <end position="219"/>
    </location>
    <ligand>
        <name>ATP</name>
        <dbReference type="ChEBI" id="CHEBI:30616"/>
    </ligand>
</feature>
<evidence type="ECO:0000313" key="18">
    <source>
        <dbReference type="Proteomes" id="UP000189941"/>
    </source>
</evidence>
<evidence type="ECO:0000256" key="9">
    <source>
        <dbReference type="ARBA" id="ARBA00022840"/>
    </source>
</evidence>
<accession>A0A1T4NTA6</accession>
<dbReference type="Gene3D" id="3.30.2130.10">
    <property type="entry name" value="VC0802-like"/>
    <property type="match status" value="1"/>
</dbReference>
<dbReference type="Gene3D" id="3.40.1160.10">
    <property type="entry name" value="Acetylglutamate kinase-like"/>
    <property type="match status" value="1"/>
</dbReference>
<dbReference type="GO" id="GO:0009088">
    <property type="term" value="P:threonine biosynthetic process"/>
    <property type="evidence" value="ECO:0007669"/>
    <property type="project" value="UniProtKB-UniPathway"/>
</dbReference>
<dbReference type="InterPro" id="IPR001341">
    <property type="entry name" value="Asp_kinase"/>
</dbReference>
<evidence type="ECO:0000256" key="4">
    <source>
        <dbReference type="ARBA" id="ARBA00005139"/>
    </source>
</evidence>
<evidence type="ECO:0000256" key="5">
    <source>
        <dbReference type="ARBA" id="ARBA00010122"/>
    </source>
</evidence>
<dbReference type="GO" id="GO:0005829">
    <property type="term" value="C:cytosol"/>
    <property type="evidence" value="ECO:0007669"/>
    <property type="project" value="TreeGrafter"/>
</dbReference>
<sequence>MKVAKFGGSSLSNATQIQKVANIIQNDPEIQFVIVSAPGKRDDKDTKVTDLLIHLFDEKVHSGSIERAKQMVLDRYSSIADELSLSKEIITHFDHVLTEYLSSITDPLRLLDALKACGEDFNAQLISEYFQSLGLDARYISPDELGIIVSDEPSNAHLLPESYDKIAEFKDDKQILIIPGFFGYSPNGNIVTFPRGGSDITGAIVARGVEADIYENFTDQSYIYAAHPGIVRKPYAIKEITYREMRELAYSGFGIFHDEALEPLYQVDIPVMVRNTNHPEIAGTKIVAQREINPNLPAIGISCDEGFTAISINKYLLNRQLGFTRKLLQIFEDYHISIEHIPTGIDDISVVVRSHQLAAPGTLDTLLKDIEEQLDPDFINVETDLAIVVIVGEEMAEVVGTANKATRALASQEINILMINQGASEISMFYTISMDDKDNAIRALYHEFFGHLHF</sequence>
<comment type="catalytic activity">
    <reaction evidence="12 14">
        <text>L-aspartate + ATP = 4-phospho-L-aspartate + ADP</text>
        <dbReference type="Rhea" id="RHEA:23776"/>
        <dbReference type="ChEBI" id="CHEBI:29991"/>
        <dbReference type="ChEBI" id="CHEBI:30616"/>
        <dbReference type="ChEBI" id="CHEBI:57535"/>
        <dbReference type="ChEBI" id="CHEBI:456216"/>
        <dbReference type="EC" id="2.7.2.4"/>
    </reaction>
</comment>
<dbReference type="NCBIfam" id="TIGR00657">
    <property type="entry name" value="asp_kinases"/>
    <property type="match status" value="1"/>
</dbReference>
<dbReference type="OrthoDB" id="9799110at2"/>
<dbReference type="AlphaFoldDB" id="A0A1T4NTA6"/>
<evidence type="ECO:0000256" key="7">
    <source>
        <dbReference type="ARBA" id="ARBA00022741"/>
    </source>
</evidence>
<dbReference type="FunFam" id="3.40.1160.10:FF:000027">
    <property type="entry name" value="Aspartokinase"/>
    <property type="match status" value="1"/>
</dbReference>
<reference evidence="18" key="1">
    <citation type="submission" date="2017-02" db="EMBL/GenBank/DDBJ databases">
        <authorList>
            <person name="Varghese N."/>
            <person name="Submissions S."/>
        </authorList>
    </citation>
    <scope>NUCLEOTIDE SEQUENCE [LARGE SCALE GENOMIC DNA]</scope>
    <source>
        <strain evidence="18">DSM 15739</strain>
    </source>
</reference>
<keyword evidence="18" id="KW-1185">Reference proteome</keyword>
<comment type="similarity">
    <text evidence="5 14">Belongs to the aspartokinase family.</text>
</comment>
<keyword evidence="6 14" id="KW-0808">Transferase</keyword>
<dbReference type="PANTHER" id="PTHR21499:SF67">
    <property type="entry name" value="ASPARTOKINASE 3"/>
    <property type="match status" value="1"/>
</dbReference>
<dbReference type="GO" id="GO:0019877">
    <property type="term" value="P:diaminopimelate biosynthetic process"/>
    <property type="evidence" value="ECO:0007669"/>
    <property type="project" value="UniProtKB-KW"/>
</dbReference>
<comment type="function">
    <text evidence="1">Catalyzes the phosphorylation of the beta-carboxyl group of aspartic acid with ATP to yield 4-phospho-L-aspartate, which is involved in the branched biosynthetic pathway leading to the biosynthesis of amino acids threonine, isoleucine and methionine.</text>
</comment>
<keyword evidence="15" id="KW-0028">Amino-acid biosynthesis</keyword>
<dbReference type="InterPro" id="IPR002912">
    <property type="entry name" value="ACT_dom"/>
</dbReference>
<comment type="pathway">
    <text evidence="3 15">Amino-acid biosynthesis; L-methionine biosynthesis via de novo pathway; L-homoserine from L-aspartate: step 1/3.</text>
</comment>
<gene>
    <name evidence="17" type="ORF">SAMN02746011_01850</name>
</gene>
<comment type="pathway">
    <text evidence="4 15">Amino-acid biosynthesis; L-threonine biosynthesis; L-threonine from L-aspartate: step 1/5.</text>
</comment>
<evidence type="ECO:0000256" key="2">
    <source>
        <dbReference type="ARBA" id="ARBA00004766"/>
    </source>
</evidence>
<keyword evidence="11" id="KW-0457">Lysine biosynthesis</keyword>
<dbReference type="NCBIfam" id="NF006540">
    <property type="entry name" value="PRK09034.1"/>
    <property type="match status" value="1"/>
</dbReference>
<dbReference type="Proteomes" id="UP000189941">
    <property type="component" value="Unassembled WGS sequence"/>
</dbReference>
<dbReference type="UniPathway" id="UPA00051">
    <property type="reaction ID" value="UER00462"/>
</dbReference>
<evidence type="ECO:0000256" key="8">
    <source>
        <dbReference type="ARBA" id="ARBA00022777"/>
    </source>
</evidence>
<dbReference type="STRING" id="1121925.SAMN02746011_01850"/>
<feature type="binding site" evidence="13">
    <location>
        <position position="224"/>
    </location>
    <ligand>
        <name>ATP</name>
        <dbReference type="ChEBI" id="CHEBI:30616"/>
    </ligand>
</feature>
<dbReference type="PANTHER" id="PTHR21499">
    <property type="entry name" value="ASPARTATE KINASE"/>
    <property type="match status" value="1"/>
</dbReference>
<evidence type="ECO:0000256" key="13">
    <source>
        <dbReference type="PIRSR" id="PIRSR000726-1"/>
    </source>
</evidence>
<dbReference type="UniPathway" id="UPA00050">
    <property type="reaction ID" value="UER00461"/>
</dbReference>
<feature type="domain" description="ACT" evidence="16">
    <location>
        <begin position="390"/>
        <end position="454"/>
    </location>
</feature>
<keyword evidence="7 13" id="KW-0547">Nucleotide-binding</keyword>
<dbReference type="SUPFAM" id="SSF53633">
    <property type="entry name" value="Carbamate kinase-like"/>
    <property type="match status" value="1"/>
</dbReference>